<keyword evidence="1" id="KW-0812">Transmembrane</keyword>
<gene>
    <name evidence="2" type="ORF">EV132_13123</name>
</gene>
<proteinExistence type="predicted"/>
<reference evidence="2 3" key="1">
    <citation type="submission" date="2019-03" db="EMBL/GenBank/DDBJ databases">
        <title>Genomic Encyclopedia of Type Strains, Phase IV (KMG-V): Genome sequencing to study the core and pangenomes of soil and plant-associated prokaryotes.</title>
        <authorList>
            <person name="Whitman W."/>
        </authorList>
    </citation>
    <scope>NUCLEOTIDE SEQUENCE [LARGE SCALE GENOMIC DNA]</scope>
    <source>
        <strain evidence="2 3">Hc14</strain>
    </source>
</reference>
<evidence type="ECO:0000256" key="1">
    <source>
        <dbReference type="SAM" id="Phobius"/>
    </source>
</evidence>
<dbReference type="Proteomes" id="UP000294576">
    <property type="component" value="Unassembled WGS sequence"/>
</dbReference>
<organism evidence="2 3">
    <name type="scientific">Rhizobium sullae</name>
    <name type="common">Rhizobium hedysari</name>
    <dbReference type="NCBI Taxonomy" id="50338"/>
    <lineage>
        <taxon>Bacteria</taxon>
        <taxon>Pseudomonadati</taxon>
        <taxon>Pseudomonadota</taxon>
        <taxon>Alphaproteobacteria</taxon>
        <taxon>Hyphomicrobiales</taxon>
        <taxon>Rhizobiaceae</taxon>
        <taxon>Rhizobium/Agrobacterium group</taxon>
        <taxon>Rhizobium</taxon>
    </lineage>
</organism>
<protein>
    <recommendedName>
        <fullName evidence="4">MFS transporter</fullName>
    </recommendedName>
</protein>
<comment type="caution">
    <text evidence="2">The sequence shown here is derived from an EMBL/GenBank/DDBJ whole genome shotgun (WGS) entry which is preliminary data.</text>
</comment>
<evidence type="ECO:0008006" key="4">
    <source>
        <dbReference type="Google" id="ProtNLM"/>
    </source>
</evidence>
<sequence>MHPHGATGIQNDAIGQVALLAMAVAGGIAVANIYYNQPMLGIIEAEFGHQPVPWRT</sequence>
<dbReference type="EMBL" id="SMBH01000031">
    <property type="protein sequence ID" value="TCU06812.1"/>
    <property type="molecule type" value="Genomic_DNA"/>
</dbReference>
<feature type="transmembrane region" description="Helical" evidence="1">
    <location>
        <begin position="13"/>
        <end position="35"/>
    </location>
</feature>
<evidence type="ECO:0000313" key="2">
    <source>
        <dbReference type="EMBL" id="TCU06812.1"/>
    </source>
</evidence>
<keyword evidence="1" id="KW-0472">Membrane</keyword>
<keyword evidence="1" id="KW-1133">Transmembrane helix</keyword>
<accession>A0A4R3PRI1</accession>
<name>A0A4R3PRI1_RHISU</name>
<evidence type="ECO:0000313" key="3">
    <source>
        <dbReference type="Proteomes" id="UP000294576"/>
    </source>
</evidence>
<dbReference type="AlphaFoldDB" id="A0A4R3PRI1"/>